<keyword evidence="3" id="KW-1185">Reference proteome</keyword>
<reference evidence="2 3" key="1">
    <citation type="journal article" date="2016" name="Mol. Biol. Evol.">
        <title>Comparative Genomics of Early-Diverging Mushroom-Forming Fungi Provides Insights into the Origins of Lignocellulose Decay Capabilities.</title>
        <authorList>
            <person name="Nagy L.G."/>
            <person name="Riley R."/>
            <person name="Tritt A."/>
            <person name="Adam C."/>
            <person name="Daum C."/>
            <person name="Floudas D."/>
            <person name="Sun H."/>
            <person name="Yadav J.S."/>
            <person name="Pangilinan J."/>
            <person name="Larsson K.H."/>
            <person name="Matsuura K."/>
            <person name="Barry K."/>
            <person name="Labutti K."/>
            <person name="Kuo R."/>
            <person name="Ohm R.A."/>
            <person name="Bhattacharya S.S."/>
            <person name="Shirouzu T."/>
            <person name="Yoshinaga Y."/>
            <person name="Martin F.M."/>
            <person name="Grigoriev I.V."/>
            <person name="Hibbett D.S."/>
        </authorList>
    </citation>
    <scope>NUCLEOTIDE SEQUENCE [LARGE SCALE GENOMIC DNA]</scope>
    <source>
        <strain evidence="2 3">HHB9708</strain>
    </source>
</reference>
<proteinExistence type="predicted"/>
<gene>
    <name evidence="2" type="ORF">SISNIDRAFT_483212</name>
</gene>
<feature type="coiled-coil region" evidence="1">
    <location>
        <begin position="142"/>
        <end position="169"/>
    </location>
</feature>
<sequence length="305" mass="36080">MSEDQLLYLLPTSTGYRRTPFLTILDDTKFLVVLLIRDMRLKRSIFLTSKDEHPPRPPDAIRRCQKWNVKFRSPTSSPGNLSIPTPRPIKQRLKSRYEACMLRYKNLWKRLLRETRELPWLLILDHALDIVATLPLPFSSTVSVILKKILELVKELKELETKVLDLEKLKPPWAQEAMPDHSFIPDFQDEVYLYTECYHRLQGWKARKFLYRSWAYRKAKTTYEELVSHRDNLQNIIQRFHQTQDVTQPSQVSTLQPLHTHASDHHMFWSFYLLMHALIMLSENLSLLNQPREFSPKGQITLAAC</sequence>
<name>A0A164XAC7_9AGAM</name>
<evidence type="ECO:0000313" key="3">
    <source>
        <dbReference type="Proteomes" id="UP000076722"/>
    </source>
</evidence>
<protein>
    <submittedName>
        <fullName evidence="2">Uncharacterized protein</fullName>
    </submittedName>
</protein>
<organism evidence="2 3">
    <name type="scientific">Sistotremastrum niveocremeum HHB9708</name>
    <dbReference type="NCBI Taxonomy" id="1314777"/>
    <lineage>
        <taxon>Eukaryota</taxon>
        <taxon>Fungi</taxon>
        <taxon>Dikarya</taxon>
        <taxon>Basidiomycota</taxon>
        <taxon>Agaricomycotina</taxon>
        <taxon>Agaricomycetes</taxon>
        <taxon>Sistotremastrales</taxon>
        <taxon>Sistotremastraceae</taxon>
        <taxon>Sertulicium</taxon>
        <taxon>Sertulicium niveocremeum</taxon>
    </lineage>
</organism>
<dbReference type="AlphaFoldDB" id="A0A164XAC7"/>
<evidence type="ECO:0000256" key="1">
    <source>
        <dbReference type="SAM" id="Coils"/>
    </source>
</evidence>
<evidence type="ECO:0000313" key="2">
    <source>
        <dbReference type="EMBL" id="KZS95778.1"/>
    </source>
</evidence>
<dbReference type="Proteomes" id="UP000076722">
    <property type="component" value="Unassembled WGS sequence"/>
</dbReference>
<dbReference type="EMBL" id="KV419400">
    <property type="protein sequence ID" value="KZS95778.1"/>
    <property type="molecule type" value="Genomic_DNA"/>
</dbReference>
<accession>A0A164XAC7</accession>
<keyword evidence="1" id="KW-0175">Coiled coil</keyword>